<gene>
    <name evidence="1" type="ORF">DDZ18_12490</name>
</gene>
<evidence type="ECO:0000313" key="1">
    <source>
        <dbReference type="EMBL" id="PWE16579.1"/>
    </source>
</evidence>
<dbReference type="PANTHER" id="PTHR35866">
    <property type="entry name" value="PUTATIVE-RELATED"/>
    <property type="match status" value="1"/>
</dbReference>
<dbReference type="RefSeq" id="WP_109253733.1">
    <property type="nucleotide sequence ID" value="NZ_QEXV01000006.1"/>
</dbReference>
<name>A0A2U2BRG3_9PROT</name>
<accession>A0A2U2BRG3</accession>
<dbReference type="AlphaFoldDB" id="A0A2U2BRG3"/>
<dbReference type="EMBL" id="QEXV01000006">
    <property type="protein sequence ID" value="PWE16579.1"/>
    <property type="molecule type" value="Genomic_DNA"/>
</dbReference>
<keyword evidence="2" id="KW-1185">Reference proteome</keyword>
<reference evidence="2" key="1">
    <citation type="submission" date="2018-05" db="EMBL/GenBank/DDBJ databases">
        <authorList>
            <person name="Liu B.-T."/>
        </authorList>
    </citation>
    <scope>NUCLEOTIDE SEQUENCE [LARGE SCALE GENOMIC DNA]</scope>
    <source>
        <strain evidence="2">WD6-1</strain>
    </source>
</reference>
<dbReference type="Proteomes" id="UP000245168">
    <property type="component" value="Unassembled WGS sequence"/>
</dbReference>
<organism evidence="1 2">
    <name type="scientific">Marinicauda salina</name>
    <dbReference type="NCBI Taxonomy" id="2135793"/>
    <lineage>
        <taxon>Bacteria</taxon>
        <taxon>Pseudomonadati</taxon>
        <taxon>Pseudomonadota</taxon>
        <taxon>Alphaproteobacteria</taxon>
        <taxon>Maricaulales</taxon>
        <taxon>Maricaulaceae</taxon>
        <taxon>Marinicauda</taxon>
    </lineage>
</organism>
<proteinExistence type="predicted"/>
<dbReference type="InterPro" id="IPR005358">
    <property type="entry name" value="Puta_zinc/iron-chelating_dom"/>
</dbReference>
<dbReference type="OrthoDB" id="196483at2"/>
<dbReference type="PANTHER" id="PTHR35866:SF1">
    <property type="entry name" value="YKGJ FAMILY CYSTEINE CLUSTER PROTEIN"/>
    <property type="match status" value="1"/>
</dbReference>
<dbReference type="Pfam" id="PF03692">
    <property type="entry name" value="CxxCxxCC"/>
    <property type="match status" value="1"/>
</dbReference>
<protein>
    <submittedName>
        <fullName evidence="1">YkgJ family cysteine cluster protein</fullName>
    </submittedName>
</protein>
<sequence>MQRDDAFSYVCNACNRCCRGKIIQINPYELARLARRLGVSASKFVERYTDDGVRLKRDETGTCVFLGEAGCTVHPDRPLVCRLYPLGRIVGSQGERFEHMTPHPETEGVYGADGRIADYLEQQGAEPYMAAADAYYALYRDLSIGEGEGAEAEPEDFLDLEGFVARECERRGEPVPETLEERAELHARWLAERFTGS</sequence>
<evidence type="ECO:0000313" key="2">
    <source>
        <dbReference type="Proteomes" id="UP000245168"/>
    </source>
</evidence>
<comment type="caution">
    <text evidence="1">The sequence shown here is derived from an EMBL/GenBank/DDBJ whole genome shotgun (WGS) entry which is preliminary data.</text>
</comment>